<dbReference type="EMBL" id="CP014544">
    <property type="protein sequence ID" value="AMO69675.1"/>
    <property type="molecule type" value="Genomic_DNA"/>
</dbReference>
<dbReference type="KEGG" id="zal:AZF00_15820"/>
<gene>
    <name evidence="2" type="ORF">AZF00_15820</name>
</gene>
<evidence type="ECO:0000313" key="2">
    <source>
        <dbReference type="EMBL" id="AMO69675.1"/>
    </source>
</evidence>
<dbReference type="RefSeq" id="WP_008252016.1">
    <property type="nucleotide sequence ID" value="NZ_CP014544.1"/>
</dbReference>
<name>A0A127M912_9GAMM</name>
<protein>
    <submittedName>
        <fullName evidence="2">Uncharacterized protein</fullName>
    </submittedName>
</protein>
<accession>A0A127M912</accession>
<dbReference type="AlphaFoldDB" id="A0A127M912"/>
<feature type="chain" id="PRO_5007275159" evidence="1">
    <location>
        <begin position="29"/>
        <end position="108"/>
    </location>
</feature>
<evidence type="ECO:0000256" key="1">
    <source>
        <dbReference type="SAM" id="SignalP"/>
    </source>
</evidence>
<feature type="signal peptide" evidence="1">
    <location>
        <begin position="1"/>
        <end position="28"/>
    </location>
</feature>
<evidence type="ECO:0000313" key="3">
    <source>
        <dbReference type="Proteomes" id="UP000074119"/>
    </source>
</evidence>
<organism evidence="2 3">
    <name type="scientific">Zhongshania aliphaticivorans</name>
    <dbReference type="NCBI Taxonomy" id="1470434"/>
    <lineage>
        <taxon>Bacteria</taxon>
        <taxon>Pseudomonadati</taxon>
        <taxon>Pseudomonadota</taxon>
        <taxon>Gammaproteobacteria</taxon>
        <taxon>Cellvibrionales</taxon>
        <taxon>Spongiibacteraceae</taxon>
        <taxon>Zhongshania</taxon>
    </lineage>
</organism>
<keyword evidence="1" id="KW-0732">Signal</keyword>
<dbReference type="Proteomes" id="UP000074119">
    <property type="component" value="Chromosome"/>
</dbReference>
<reference evidence="2 3" key="1">
    <citation type="submission" date="2015-12" db="EMBL/GenBank/DDBJ databases">
        <authorList>
            <person name="Shamseldin A."/>
            <person name="Moawad H."/>
            <person name="Abd El-Rahim W.M."/>
            <person name="Sadowsky M.J."/>
        </authorList>
    </citation>
    <scope>NUCLEOTIDE SEQUENCE [LARGE SCALE GENOMIC DNA]</scope>
    <source>
        <strain evidence="2 3">SM2</strain>
    </source>
</reference>
<proteinExistence type="predicted"/>
<sequence length="108" mass="10718">MFKLGGYRALNTCALVLVAMVASSSLSAQTVPVVAGIVPSSSELLDIGLVVGGDMLRGSLLDDTLSLPGAGVVLGGSLLDTVGSLSLPTSLPVNTGVLELVDIPAQAL</sequence>